<dbReference type="PROSITE" id="PS51128">
    <property type="entry name" value="ZF_DKSA_2"/>
    <property type="match status" value="1"/>
</dbReference>
<evidence type="ECO:0000259" key="4">
    <source>
        <dbReference type="Pfam" id="PF01258"/>
    </source>
</evidence>
<keyword evidence="3" id="KW-0862">Zinc</keyword>
<dbReference type="AlphaFoldDB" id="A0A381Q8E1"/>
<keyword evidence="2" id="KW-0863">Zinc-finger</keyword>
<dbReference type="Pfam" id="PF21157">
    <property type="entry name" value="DksA_N"/>
    <property type="match status" value="1"/>
</dbReference>
<feature type="domain" description="DnaK suppressor protein DksA N-terminal" evidence="5">
    <location>
        <begin position="4"/>
        <end position="72"/>
    </location>
</feature>
<evidence type="ECO:0000256" key="3">
    <source>
        <dbReference type="ARBA" id="ARBA00022833"/>
    </source>
</evidence>
<evidence type="ECO:0000256" key="2">
    <source>
        <dbReference type="ARBA" id="ARBA00022771"/>
    </source>
</evidence>
<accession>A0A381Q8E1</accession>
<reference evidence="6" key="1">
    <citation type="submission" date="2018-05" db="EMBL/GenBank/DDBJ databases">
        <authorList>
            <person name="Lanie J.A."/>
            <person name="Ng W.-L."/>
            <person name="Kazmierczak K.M."/>
            <person name="Andrzejewski T.M."/>
            <person name="Davidsen T.M."/>
            <person name="Wayne K.J."/>
            <person name="Tettelin H."/>
            <person name="Glass J.I."/>
            <person name="Rusch D."/>
            <person name="Podicherti R."/>
            <person name="Tsui H.-C.T."/>
            <person name="Winkler M.E."/>
        </authorList>
    </citation>
    <scope>NUCLEOTIDE SEQUENCE</scope>
</reference>
<organism evidence="6">
    <name type="scientific">marine metagenome</name>
    <dbReference type="NCBI Taxonomy" id="408172"/>
    <lineage>
        <taxon>unclassified sequences</taxon>
        <taxon>metagenomes</taxon>
        <taxon>ecological metagenomes</taxon>
    </lineage>
</organism>
<name>A0A381Q8E1_9ZZZZ</name>
<dbReference type="EMBL" id="UINC01001251">
    <property type="protein sequence ID" value="SUZ75605.1"/>
    <property type="molecule type" value="Genomic_DNA"/>
</dbReference>
<dbReference type="SUPFAM" id="SSF57716">
    <property type="entry name" value="Glucocorticoid receptor-like (DNA-binding domain)"/>
    <property type="match status" value="1"/>
</dbReference>
<dbReference type="InterPro" id="IPR000962">
    <property type="entry name" value="Znf_DskA_TraR"/>
</dbReference>
<dbReference type="PANTHER" id="PTHR33823">
    <property type="entry name" value="RNA POLYMERASE-BINDING TRANSCRIPTION FACTOR DKSA-RELATED"/>
    <property type="match status" value="1"/>
</dbReference>
<dbReference type="InterPro" id="IPR037187">
    <property type="entry name" value="DnaK_N"/>
</dbReference>
<evidence type="ECO:0008006" key="7">
    <source>
        <dbReference type="Google" id="ProtNLM"/>
    </source>
</evidence>
<evidence type="ECO:0000259" key="5">
    <source>
        <dbReference type="Pfam" id="PF21157"/>
    </source>
</evidence>
<protein>
    <recommendedName>
        <fullName evidence="7">DksA C4-type domain-containing protein</fullName>
    </recommendedName>
</protein>
<feature type="domain" description="Zinc finger DksA/TraR C4-type" evidence="4">
    <location>
        <begin position="77"/>
        <end position="107"/>
    </location>
</feature>
<dbReference type="Pfam" id="PF01258">
    <property type="entry name" value="zf-dskA_traR"/>
    <property type="match status" value="1"/>
</dbReference>
<gene>
    <name evidence="6" type="ORF">METZ01_LOCUS28459</name>
</gene>
<sequence length="115" mass="12712">MDKATYKGALLQKRSEILSEGGVNPLQATMENNSRQGDLADQATGNNEVHIKLKLKQTDAKILQAIEEALGRLEQDTYGVCRDCGDDIAKARLQAIPWTRVCITCKENQNTPQPD</sequence>
<proteinExistence type="predicted"/>
<dbReference type="Gene3D" id="1.20.120.910">
    <property type="entry name" value="DksA, coiled-coil domain"/>
    <property type="match status" value="1"/>
</dbReference>
<evidence type="ECO:0000313" key="6">
    <source>
        <dbReference type="EMBL" id="SUZ75605.1"/>
    </source>
</evidence>
<dbReference type="InterPro" id="IPR048489">
    <property type="entry name" value="DksA_N"/>
</dbReference>
<evidence type="ECO:0000256" key="1">
    <source>
        <dbReference type="ARBA" id="ARBA00022723"/>
    </source>
</evidence>
<keyword evidence="1" id="KW-0479">Metal-binding</keyword>
<dbReference type="SUPFAM" id="SSF109635">
    <property type="entry name" value="DnaK suppressor protein DksA, alpha-hairpin domain"/>
    <property type="match status" value="1"/>
</dbReference>
<dbReference type="GO" id="GO:0008270">
    <property type="term" value="F:zinc ion binding"/>
    <property type="evidence" value="ECO:0007669"/>
    <property type="project" value="UniProtKB-KW"/>
</dbReference>